<dbReference type="EC" id="3.3.2.10" evidence="3"/>
<dbReference type="PRINTS" id="PR00412">
    <property type="entry name" value="EPOXHYDRLASE"/>
</dbReference>
<dbReference type="Pfam" id="PF00561">
    <property type="entry name" value="Abhydrolase_1"/>
    <property type="match status" value="1"/>
</dbReference>
<dbReference type="Gene3D" id="3.40.50.1820">
    <property type="entry name" value="alpha/beta hydrolase"/>
    <property type="match status" value="1"/>
</dbReference>
<name>A0A2S8BRY9_9MYCO</name>
<dbReference type="EMBL" id="PPEA01000062">
    <property type="protein sequence ID" value="PQM49407.1"/>
    <property type="molecule type" value="Genomic_DNA"/>
</dbReference>
<feature type="domain" description="AB hydrolase-1" evidence="2">
    <location>
        <begin position="82"/>
        <end position="188"/>
    </location>
</feature>
<dbReference type="AlphaFoldDB" id="A0A2S8BRY9"/>
<dbReference type="InterPro" id="IPR000639">
    <property type="entry name" value="Epox_hydrolase-like"/>
</dbReference>
<evidence type="ECO:0000313" key="3">
    <source>
        <dbReference type="EMBL" id="PQM49407.1"/>
    </source>
</evidence>
<comment type="caution">
    <text evidence="3">The sequence shown here is derived from an EMBL/GenBank/DDBJ whole genome shotgun (WGS) entry which is preliminary data.</text>
</comment>
<protein>
    <submittedName>
        <fullName evidence="3">Epoxide hydrolase A</fullName>
        <ecNumber evidence="3">3.3.2.10</ecNumber>
    </submittedName>
</protein>
<accession>A0A2S8BRY9</accession>
<reference evidence="3 4" key="1">
    <citation type="journal article" date="2017" name="Int. J. Syst. Evol. Microbiol.">
        <title>Mycobacterium talmoniae sp. nov., a slowly growing mycobacterium isolated from human respiratory samples.</title>
        <authorList>
            <person name="Davidson R.M."/>
            <person name="DeGroote M.A."/>
            <person name="Marola J.L."/>
            <person name="Buss S."/>
            <person name="Jones V."/>
            <person name="McNeil M.R."/>
            <person name="Freifeld A.G."/>
            <person name="Elaine Epperson L."/>
            <person name="Hasan N.A."/>
            <person name="Jackson M."/>
            <person name="Iwen P.C."/>
            <person name="Salfinger M."/>
            <person name="Strong M."/>
        </authorList>
    </citation>
    <scope>NUCLEOTIDE SEQUENCE [LARGE SCALE GENOMIC DNA]</scope>
    <source>
        <strain evidence="3 4">ATCC BAA-2683</strain>
    </source>
</reference>
<proteinExistence type="predicted"/>
<dbReference type="InterPro" id="IPR000073">
    <property type="entry name" value="AB_hydrolase_1"/>
</dbReference>
<evidence type="ECO:0000259" key="2">
    <source>
        <dbReference type="Pfam" id="PF00561"/>
    </source>
</evidence>
<evidence type="ECO:0000256" key="1">
    <source>
        <dbReference type="ARBA" id="ARBA00022801"/>
    </source>
</evidence>
<keyword evidence="1 3" id="KW-0378">Hydrolase</keyword>
<sequence>MTVRITFFRFIEHRPYSAKSFPYAQLDVFQATARITAGSSRRVFPDRARLCFGVMVGTSTERLVDTNGVQLRVVEAGERGAPVVILAHGFPELAFSWRHQIPVLAEAGYHVLAPDQRGYGGSSRPEAIEAYDIHALTADLVGLLDDVGADRAVWVGHDWGAPVVWNAALLHPERVAAVAGLSVPPTPRPQQRPTEAWRRMIGDNFFYILYFQQPGVADAELDSDPARTMRRMIGGLRPPDDAGAGMRMVAPGPEGFIDRLPEPDGLPDWIRADELDHYIAEFARTGFTGGLNWYRNFDRNWETTAHLAGATTDVPALFMAGTADPVLGFTRRDRAAEVVTGPYREVLIEDAGHWLQQERPDEVNAALLDFLAGVEQ</sequence>
<gene>
    <name evidence="3" type="primary">ephA_2</name>
    <name evidence="3" type="ORF">C1Y40_00367</name>
</gene>
<dbReference type="PANTHER" id="PTHR43329">
    <property type="entry name" value="EPOXIDE HYDROLASE"/>
    <property type="match status" value="1"/>
</dbReference>
<dbReference type="Proteomes" id="UP000238296">
    <property type="component" value="Unassembled WGS sequence"/>
</dbReference>
<dbReference type="InterPro" id="IPR029058">
    <property type="entry name" value="AB_hydrolase_fold"/>
</dbReference>
<dbReference type="SUPFAM" id="SSF53474">
    <property type="entry name" value="alpha/beta-Hydrolases"/>
    <property type="match status" value="1"/>
</dbReference>
<organism evidence="3 4">
    <name type="scientific">Mycobacterium talmoniae</name>
    <dbReference type="NCBI Taxonomy" id="1858794"/>
    <lineage>
        <taxon>Bacteria</taxon>
        <taxon>Bacillati</taxon>
        <taxon>Actinomycetota</taxon>
        <taxon>Actinomycetes</taxon>
        <taxon>Mycobacteriales</taxon>
        <taxon>Mycobacteriaceae</taxon>
        <taxon>Mycobacterium</taxon>
    </lineage>
</organism>
<evidence type="ECO:0000313" key="4">
    <source>
        <dbReference type="Proteomes" id="UP000238296"/>
    </source>
</evidence>
<dbReference type="GO" id="GO:0004301">
    <property type="term" value="F:epoxide hydrolase activity"/>
    <property type="evidence" value="ECO:0007669"/>
    <property type="project" value="UniProtKB-EC"/>
</dbReference>